<sequence>MAGETAGVAAHPLPTGQRIIVTIGVMMAVLLQVLDTTIANVALPHMQASLSATQETVNWVLTSYIVASAIALPMSGWLADRVGRKRLLVISVVVFTTASVLCAMATSLIEMVAFRAVQGVGGAFIVPLAQATLFDINPREKHGQAMALFGGGVMIGPILGPVLGGWLTDSYDWRWVFLVNLPVGVLCFFLMTAFMPTTETRRRRFDLFGFGLLAVALGALQMFLDRGQQLDWFDSWEILIETGLAVAAFWMFVVHTITAKDPLWDRSIFADRNFATSLVFMVITGVLLLAGLALLPPLLQNLYGYSVLQSGFLTAPRGVGTLISMLLAGRLTNRVDARLLVATGVILMGVSLWMMTGFALDQPSRPVILSGLVQGLGLGLIFVPLQTLAFATLAPSERTTGAALLNLARNIGGSVGISIVSFQLVRMTQVAHADMAAHVTDSMIPTIDPNVLQTLGNQATSVAAYLNAEITRQALFIAYLDDFKLMMWVTFAVLPLLLLMKNTRKAPGSQPAAAMD</sequence>
<keyword evidence="4" id="KW-1003">Cell membrane</keyword>
<evidence type="ECO:0000256" key="2">
    <source>
        <dbReference type="ARBA" id="ARBA00008537"/>
    </source>
</evidence>
<dbReference type="AlphaFoldDB" id="A0A7G9L4A9"/>
<dbReference type="Pfam" id="PF07690">
    <property type="entry name" value="MFS_1"/>
    <property type="match status" value="1"/>
</dbReference>
<feature type="transmembrane region" description="Helical" evidence="8">
    <location>
        <begin position="86"/>
        <end position="106"/>
    </location>
</feature>
<feature type="domain" description="Major facilitator superfamily (MFS) profile" evidence="9">
    <location>
        <begin position="21"/>
        <end position="486"/>
    </location>
</feature>
<evidence type="ECO:0000256" key="6">
    <source>
        <dbReference type="ARBA" id="ARBA00022989"/>
    </source>
</evidence>
<dbReference type="RefSeq" id="WP_187480413.1">
    <property type="nucleotide sequence ID" value="NZ_CP060697.1"/>
</dbReference>
<evidence type="ECO:0000313" key="10">
    <source>
        <dbReference type="EMBL" id="QNM83458.1"/>
    </source>
</evidence>
<keyword evidence="7 8" id="KW-0472">Membrane</keyword>
<dbReference type="PROSITE" id="PS00216">
    <property type="entry name" value="SUGAR_TRANSPORT_1"/>
    <property type="match status" value="1"/>
</dbReference>
<protein>
    <submittedName>
        <fullName evidence="10">DHA2 family efflux MFS transporter permease subunit</fullName>
    </submittedName>
</protein>
<dbReference type="InterPro" id="IPR020846">
    <property type="entry name" value="MFS_dom"/>
</dbReference>
<feature type="transmembrane region" description="Helical" evidence="8">
    <location>
        <begin position="483"/>
        <end position="500"/>
    </location>
</feature>
<dbReference type="GO" id="GO:0022857">
    <property type="term" value="F:transmembrane transporter activity"/>
    <property type="evidence" value="ECO:0007669"/>
    <property type="project" value="InterPro"/>
</dbReference>
<evidence type="ECO:0000256" key="5">
    <source>
        <dbReference type="ARBA" id="ARBA00022692"/>
    </source>
</evidence>
<organism evidence="10 11">
    <name type="scientific">Sphingomonas sabuli</name>
    <dbReference type="NCBI Taxonomy" id="2764186"/>
    <lineage>
        <taxon>Bacteria</taxon>
        <taxon>Pseudomonadati</taxon>
        <taxon>Pseudomonadota</taxon>
        <taxon>Alphaproteobacteria</taxon>
        <taxon>Sphingomonadales</taxon>
        <taxon>Sphingomonadaceae</taxon>
        <taxon>Sphingomonas</taxon>
    </lineage>
</organism>
<feature type="transmembrane region" description="Helical" evidence="8">
    <location>
        <begin position="146"/>
        <end position="167"/>
    </location>
</feature>
<dbReference type="InterPro" id="IPR004638">
    <property type="entry name" value="EmrB-like"/>
</dbReference>
<dbReference type="InterPro" id="IPR036259">
    <property type="entry name" value="MFS_trans_sf"/>
</dbReference>
<proteinExistence type="inferred from homology"/>
<evidence type="ECO:0000256" key="8">
    <source>
        <dbReference type="SAM" id="Phobius"/>
    </source>
</evidence>
<evidence type="ECO:0000256" key="3">
    <source>
        <dbReference type="ARBA" id="ARBA00022448"/>
    </source>
</evidence>
<evidence type="ECO:0000256" key="4">
    <source>
        <dbReference type="ARBA" id="ARBA00022475"/>
    </source>
</evidence>
<evidence type="ECO:0000256" key="1">
    <source>
        <dbReference type="ARBA" id="ARBA00004651"/>
    </source>
</evidence>
<feature type="transmembrane region" description="Helical" evidence="8">
    <location>
        <begin position="173"/>
        <end position="195"/>
    </location>
</feature>
<dbReference type="InterPro" id="IPR011701">
    <property type="entry name" value="MFS"/>
</dbReference>
<dbReference type="PANTHER" id="PTHR42718">
    <property type="entry name" value="MAJOR FACILITATOR SUPERFAMILY MULTIDRUG TRANSPORTER MFSC"/>
    <property type="match status" value="1"/>
</dbReference>
<feature type="transmembrane region" description="Helical" evidence="8">
    <location>
        <begin position="339"/>
        <end position="360"/>
    </location>
</feature>
<feature type="transmembrane region" description="Helical" evidence="8">
    <location>
        <begin position="307"/>
        <end position="327"/>
    </location>
</feature>
<comment type="subcellular location">
    <subcellularLocation>
        <location evidence="1">Cell membrane</location>
        <topology evidence="1">Multi-pass membrane protein</topology>
    </subcellularLocation>
</comment>
<evidence type="ECO:0000313" key="11">
    <source>
        <dbReference type="Proteomes" id="UP000515861"/>
    </source>
</evidence>
<feature type="transmembrane region" description="Helical" evidence="8">
    <location>
        <begin position="236"/>
        <end position="254"/>
    </location>
</feature>
<feature type="transmembrane region" description="Helical" evidence="8">
    <location>
        <begin position="274"/>
        <end position="295"/>
    </location>
</feature>
<dbReference type="Proteomes" id="UP000515861">
    <property type="component" value="Chromosome"/>
</dbReference>
<dbReference type="PROSITE" id="PS50850">
    <property type="entry name" value="MFS"/>
    <property type="match status" value="1"/>
</dbReference>
<dbReference type="KEGG" id="ssau:H8M03_03740"/>
<accession>A0A7G9L4A9</accession>
<dbReference type="SUPFAM" id="SSF103473">
    <property type="entry name" value="MFS general substrate transporter"/>
    <property type="match status" value="1"/>
</dbReference>
<dbReference type="CDD" id="cd17503">
    <property type="entry name" value="MFS_LmrB_MDR_like"/>
    <property type="match status" value="1"/>
</dbReference>
<keyword evidence="6 8" id="KW-1133">Transmembrane helix</keyword>
<keyword evidence="11" id="KW-1185">Reference proteome</keyword>
<feature type="transmembrane region" description="Helical" evidence="8">
    <location>
        <begin position="59"/>
        <end position="79"/>
    </location>
</feature>
<comment type="similarity">
    <text evidence="2">Belongs to the major facilitator superfamily. EmrB family.</text>
</comment>
<name>A0A7G9L4A9_9SPHN</name>
<dbReference type="PANTHER" id="PTHR42718:SF9">
    <property type="entry name" value="MAJOR FACILITATOR SUPERFAMILY MULTIDRUG TRANSPORTER MFSC"/>
    <property type="match status" value="1"/>
</dbReference>
<feature type="transmembrane region" description="Helical" evidence="8">
    <location>
        <begin position="407"/>
        <end position="425"/>
    </location>
</feature>
<feature type="transmembrane region" description="Helical" evidence="8">
    <location>
        <begin position="372"/>
        <end position="395"/>
    </location>
</feature>
<dbReference type="EMBL" id="CP060697">
    <property type="protein sequence ID" value="QNM83458.1"/>
    <property type="molecule type" value="Genomic_DNA"/>
</dbReference>
<dbReference type="InterPro" id="IPR005829">
    <property type="entry name" value="Sugar_transporter_CS"/>
</dbReference>
<dbReference type="Gene3D" id="1.20.1250.20">
    <property type="entry name" value="MFS general substrate transporter like domains"/>
    <property type="match status" value="1"/>
</dbReference>
<dbReference type="GO" id="GO:0005886">
    <property type="term" value="C:plasma membrane"/>
    <property type="evidence" value="ECO:0007669"/>
    <property type="project" value="UniProtKB-SubCell"/>
</dbReference>
<evidence type="ECO:0000259" key="9">
    <source>
        <dbReference type="PROSITE" id="PS50850"/>
    </source>
</evidence>
<dbReference type="Gene3D" id="1.20.1720.10">
    <property type="entry name" value="Multidrug resistance protein D"/>
    <property type="match status" value="1"/>
</dbReference>
<reference evidence="10 11" key="1">
    <citation type="submission" date="2020-08" db="EMBL/GenBank/DDBJ databases">
        <title>Sphingomonas sp. sand1-3 16S ribosomal RNA gene Genome sequencing and assembly.</title>
        <authorList>
            <person name="Kang M."/>
        </authorList>
    </citation>
    <scope>NUCLEOTIDE SEQUENCE [LARGE SCALE GENOMIC DNA]</scope>
    <source>
        <strain evidence="11">sand1-3</strain>
    </source>
</reference>
<feature type="transmembrane region" description="Helical" evidence="8">
    <location>
        <begin position="112"/>
        <end position="134"/>
    </location>
</feature>
<dbReference type="NCBIfam" id="TIGR00711">
    <property type="entry name" value="efflux_EmrB"/>
    <property type="match status" value="1"/>
</dbReference>
<feature type="transmembrane region" description="Helical" evidence="8">
    <location>
        <begin position="207"/>
        <end position="224"/>
    </location>
</feature>
<keyword evidence="3" id="KW-0813">Transport</keyword>
<evidence type="ECO:0000256" key="7">
    <source>
        <dbReference type="ARBA" id="ARBA00023136"/>
    </source>
</evidence>
<feature type="transmembrane region" description="Helical" evidence="8">
    <location>
        <begin position="19"/>
        <end position="39"/>
    </location>
</feature>
<keyword evidence="5 8" id="KW-0812">Transmembrane</keyword>
<gene>
    <name evidence="10" type="ORF">H8M03_03740</name>
</gene>